<reference evidence="10 11" key="1">
    <citation type="submission" date="2019-02" db="EMBL/GenBank/DDBJ databases">
        <title>Deep-cultivation of Planctomycetes and their phenomic and genomic characterization uncovers novel biology.</title>
        <authorList>
            <person name="Wiegand S."/>
            <person name="Jogler M."/>
            <person name="Boedeker C."/>
            <person name="Pinto D."/>
            <person name="Vollmers J."/>
            <person name="Rivas-Marin E."/>
            <person name="Kohn T."/>
            <person name="Peeters S.H."/>
            <person name="Heuer A."/>
            <person name="Rast P."/>
            <person name="Oberbeckmann S."/>
            <person name="Bunk B."/>
            <person name="Jeske O."/>
            <person name="Meyerdierks A."/>
            <person name="Storesund J.E."/>
            <person name="Kallscheuer N."/>
            <person name="Luecker S."/>
            <person name="Lage O.M."/>
            <person name="Pohl T."/>
            <person name="Merkel B.J."/>
            <person name="Hornburger P."/>
            <person name="Mueller R.-W."/>
            <person name="Bruemmer F."/>
            <person name="Labrenz M."/>
            <person name="Spormann A.M."/>
            <person name="Op Den Camp H."/>
            <person name="Overmann J."/>
            <person name="Amann R."/>
            <person name="Jetten M.S.M."/>
            <person name="Mascher T."/>
            <person name="Medema M.H."/>
            <person name="Devos D.P."/>
            <person name="Kaster A.-K."/>
            <person name="Ovreas L."/>
            <person name="Rohde M."/>
            <person name="Galperin M.Y."/>
            <person name="Jogler C."/>
        </authorList>
    </citation>
    <scope>NUCLEOTIDE SEQUENCE [LARGE SCALE GENOMIC DNA]</scope>
    <source>
        <strain evidence="10 11">KOR42</strain>
    </source>
</reference>
<dbReference type="InterPro" id="IPR004472">
    <property type="entry name" value="DTB_synth_BioD"/>
</dbReference>
<feature type="binding site" evidence="9">
    <location>
        <position position="116"/>
    </location>
    <ligand>
        <name>Mg(2+)</name>
        <dbReference type="ChEBI" id="CHEBI:18420"/>
    </ligand>
</feature>
<dbReference type="SUPFAM" id="SSF52540">
    <property type="entry name" value="P-loop containing nucleoside triphosphate hydrolases"/>
    <property type="match status" value="1"/>
</dbReference>
<comment type="subunit">
    <text evidence="9">Homodimer.</text>
</comment>
<dbReference type="PANTHER" id="PTHR43210:SF2">
    <property type="entry name" value="ATP-DEPENDENT DETHIOBIOTIN SYNTHETASE BIOD 2"/>
    <property type="match status" value="1"/>
</dbReference>
<comment type="similarity">
    <text evidence="9">Belongs to the dethiobiotin synthetase family.</text>
</comment>
<comment type="subcellular location">
    <subcellularLocation>
        <location evidence="9">Cytoplasm</location>
    </subcellularLocation>
</comment>
<feature type="binding site" evidence="9">
    <location>
        <position position="16"/>
    </location>
    <ligand>
        <name>Mg(2+)</name>
        <dbReference type="ChEBI" id="CHEBI:18420"/>
    </ligand>
</feature>
<dbReference type="OrthoDB" id="9802097at2"/>
<dbReference type="CDD" id="cd03109">
    <property type="entry name" value="DTBS"/>
    <property type="match status" value="1"/>
</dbReference>
<evidence type="ECO:0000256" key="4">
    <source>
        <dbReference type="ARBA" id="ARBA00022741"/>
    </source>
</evidence>
<evidence type="ECO:0000256" key="5">
    <source>
        <dbReference type="ARBA" id="ARBA00022756"/>
    </source>
</evidence>
<evidence type="ECO:0000256" key="6">
    <source>
        <dbReference type="ARBA" id="ARBA00022840"/>
    </source>
</evidence>
<evidence type="ECO:0000256" key="9">
    <source>
        <dbReference type="HAMAP-Rule" id="MF_00336"/>
    </source>
</evidence>
<dbReference type="UniPathway" id="UPA00078">
    <property type="reaction ID" value="UER00161"/>
</dbReference>
<name>A0A5C5X5R1_9PLAN</name>
<evidence type="ECO:0000313" key="10">
    <source>
        <dbReference type="EMBL" id="TWT58447.1"/>
    </source>
</evidence>
<dbReference type="GO" id="GO:0042803">
    <property type="term" value="F:protein homodimerization activity"/>
    <property type="evidence" value="ECO:0007669"/>
    <property type="project" value="UniProtKB-ARBA"/>
</dbReference>
<evidence type="ECO:0000256" key="8">
    <source>
        <dbReference type="ARBA" id="ARBA00047386"/>
    </source>
</evidence>
<dbReference type="GO" id="GO:0005829">
    <property type="term" value="C:cytosol"/>
    <property type="evidence" value="ECO:0007669"/>
    <property type="project" value="TreeGrafter"/>
</dbReference>
<comment type="catalytic activity">
    <reaction evidence="9">
        <text>(7R,8S)-7,8-diammoniononanoate + CO2 + ATP = (4R,5S)-dethiobiotin + ADP + phosphate + 3 H(+)</text>
        <dbReference type="Rhea" id="RHEA:15805"/>
        <dbReference type="ChEBI" id="CHEBI:15378"/>
        <dbReference type="ChEBI" id="CHEBI:16526"/>
        <dbReference type="ChEBI" id="CHEBI:30616"/>
        <dbReference type="ChEBI" id="CHEBI:43474"/>
        <dbReference type="ChEBI" id="CHEBI:149469"/>
        <dbReference type="ChEBI" id="CHEBI:149473"/>
        <dbReference type="ChEBI" id="CHEBI:456216"/>
        <dbReference type="EC" id="6.3.3.3"/>
    </reaction>
</comment>
<protein>
    <recommendedName>
        <fullName evidence="9">ATP-dependent dethiobiotin synthetase BioD</fullName>
        <ecNumber evidence="9">6.3.3.3</ecNumber>
    </recommendedName>
    <alternativeName>
        <fullName evidence="9">DTB synthetase</fullName>
        <shortName evidence="9">DTBS</shortName>
    </alternativeName>
    <alternativeName>
        <fullName evidence="9">Dethiobiotin synthase</fullName>
    </alternativeName>
</protein>
<dbReference type="AlphaFoldDB" id="A0A5C5X5R1"/>
<dbReference type="Pfam" id="PF13500">
    <property type="entry name" value="AAA_26"/>
    <property type="match status" value="1"/>
</dbReference>
<accession>A0A5C5X5R1</accession>
<evidence type="ECO:0000256" key="1">
    <source>
        <dbReference type="ARBA" id="ARBA00022490"/>
    </source>
</evidence>
<feature type="binding site" evidence="9">
    <location>
        <begin position="116"/>
        <end position="119"/>
    </location>
    <ligand>
        <name>ATP</name>
        <dbReference type="ChEBI" id="CHEBI:30616"/>
    </ligand>
</feature>
<comment type="caution">
    <text evidence="10">The sequence shown here is derived from an EMBL/GenBank/DDBJ whole genome shotgun (WGS) entry which is preliminary data.</text>
</comment>
<feature type="binding site" evidence="9">
    <location>
        <position position="41"/>
    </location>
    <ligand>
        <name>substrate</name>
    </ligand>
</feature>
<comment type="function">
    <text evidence="9">Catalyzes a mechanistically unusual reaction, the ATP-dependent insertion of CO2 between the N7 and N8 nitrogen atoms of 7,8-diaminopelargonic acid (DAPA, also called 7,8-diammoniononanoate) to form a ureido ring.</text>
</comment>
<keyword evidence="11" id="KW-1185">Reference proteome</keyword>
<dbReference type="FunFam" id="3.40.50.300:FF:000292">
    <property type="entry name" value="ATP-dependent dethiobiotin synthetase BioD"/>
    <property type="match status" value="1"/>
</dbReference>
<feature type="binding site" evidence="9">
    <location>
        <begin position="176"/>
        <end position="177"/>
    </location>
    <ligand>
        <name>ATP</name>
        <dbReference type="ChEBI" id="CHEBI:30616"/>
    </ligand>
</feature>
<dbReference type="EMBL" id="SIHI01000001">
    <property type="protein sequence ID" value="TWT58447.1"/>
    <property type="molecule type" value="Genomic_DNA"/>
</dbReference>
<dbReference type="Gene3D" id="3.40.50.300">
    <property type="entry name" value="P-loop containing nucleotide triphosphate hydrolases"/>
    <property type="match status" value="1"/>
</dbReference>
<dbReference type="PIRSF" id="PIRSF006755">
    <property type="entry name" value="DTB_synth"/>
    <property type="match status" value="1"/>
</dbReference>
<keyword evidence="3 9" id="KW-0479">Metal-binding</keyword>
<keyword evidence="5 9" id="KW-0093">Biotin biosynthesis</keyword>
<comment type="caution">
    <text evidence="9">Lacks conserved residue(s) required for the propagation of feature annotation.</text>
</comment>
<proteinExistence type="inferred from homology"/>
<dbReference type="GO" id="GO:0000287">
    <property type="term" value="F:magnesium ion binding"/>
    <property type="evidence" value="ECO:0007669"/>
    <property type="project" value="UniProtKB-UniRule"/>
</dbReference>
<feature type="binding site" evidence="9">
    <location>
        <position position="208"/>
    </location>
    <ligand>
        <name>ATP</name>
        <dbReference type="ChEBI" id="CHEBI:30616"/>
    </ligand>
</feature>
<keyword evidence="1 9" id="KW-0963">Cytoplasm</keyword>
<dbReference type="RefSeq" id="WP_146508846.1">
    <property type="nucleotide sequence ID" value="NZ_SIHI01000001.1"/>
</dbReference>
<evidence type="ECO:0000256" key="7">
    <source>
        <dbReference type="ARBA" id="ARBA00022842"/>
    </source>
</evidence>
<keyword evidence="6 9" id="KW-0067">ATP-binding</keyword>
<comment type="catalytic activity">
    <reaction evidence="8">
        <text>(7R,8S)-8-amino-7-(carboxyamino)nonanoate + ATP = (4R,5S)-dethiobiotin + ADP + phosphate + H(+)</text>
        <dbReference type="Rhea" id="RHEA:63684"/>
        <dbReference type="ChEBI" id="CHEBI:15378"/>
        <dbReference type="ChEBI" id="CHEBI:30616"/>
        <dbReference type="ChEBI" id="CHEBI:43474"/>
        <dbReference type="ChEBI" id="CHEBI:149470"/>
        <dbReference type="ChEBI" id="CHEBI:149473"/>
        <dbReference type="ChEBI" id="CHEBI:456216"/>
    </reaction>
</comment>
<organism evidence="10 11">
    <name type="scientific">Thalassoglobus neptunius</name>
    <dbReference type="NCBI Taxonomy" id="1938619"/>
    <lineage>
        <taxon>Bacteria</taxon>
        <taxon>Pseudomonadati</taxon>
        <taxon>Planctomycetota</taxon>
        <taxon>Planctomycetia</taxon>
        <taxon>Planctomycetales</taxon>
        <taxon>Planctomycetaceae</taxon>
        <taxon>Thalassoglobus</taxon>
    </lineage>
</organism>
<keyword evidence="2 9" id="KW-0436">Ligase</keyword>
<evidence type="ECO:0000256" key="3">
    <source>
        <dbReference type="ARBA" id="ARBA00022723"/>
    </source>
</evidence>
<evidence type="ECO:0000313" key="11">
    <source>
        <dbReference type="Proteomes" id="UP000317243"/>
    </source>
</evidence>
<evidence type="ECO:0000256" key="2">
    <source>
        <dbReference type="ARBA" id="ARBA00022598"/>
    </source>
</evidence>
<dbReference type="GO" id="GO:0004141">
    <property type="term" value="F:dethiobiotin synthase activity"/>
    <property type="evidence" value="ECO:0007669"/>
    <property type="project" value="UniProtKB-UniRule"/>
</dbReference>
<dbReference type="InterPro" id="IPR027417">
    <property type="entry name" value="P-loop_NTPase"/>
</dbReference>
<dbReference type="HAMAP" id="MF_00336">
    <property type="entry name" value="BioD"/>
    <property type="match status" value="1"/>
</dbReference>
<dbReference type="Proteomes" id="UP000317243">
    <property type="component" value="Unassembled WGS sequence"/>
</dbReference>
<dbReference type="PANTHER" id="PTHR43210">
    <property type="entry name" value="DETHIOBIOTIN SYNTHETASE"/>
    <property type="match status" value="1"/>
</dbReference>
<comment type="cofactor">
    <cofactor evidence="9">
        <name>Mg(2+)</name>
        <dbReference type="ChEBI" id="CHEBI:18420"/>
    </cofactor>
</comment>
<keyword evidence="7 9" id="KW-0460">Magnesium</keyword>
<sequence>MRGLLITGTDTDAGKTYVSCEIIRQLRALGHRVGAYKPVCSGATIRENQEVVWEDLEQLSSVIGAEYEKNLICPQRFHAALAPPVAAREEGSKVDSETLYAGLRDWSNRVEAVVVEGVGGWFCPISETETIADFAKQLRFPVLLVIGHKLGAINHAILTIEAIRTSGLDLVGIVLNDMSGQSTVCLSDNQEQILRFAPVPVVGNVEFQGRLEWQRPTDWTTADLWKRITGPPTDT</sequence>
<comment type="pathway">
    <text evidence="9">Cofactor biosynthesis; biotin biosynthesis; biotin from 7,8-diaminononanoate: step 1/2.</text>
</comment>
<dbReference type="GO" id="GO:0005524">
    <property type="term" value="F:ATP binding"/>
    <property type="evidence" value="ECO:0007669"/>
    <property type="project" value="UniProtKB-UniRule"/>
</dbReference>
<dbReference type="EC" id="6.3.3.3" evidence="9"/>
<dbReference type="GO" id="GO:0009102">
    <property type="term" value="P:biotin biosynthetic process"/>
    <property type="evidence" value="ECO:0007669"/>
    <property type="project" value="UniProtKB-UniRule"/>
</dbReference>
<dbReference type="NCBIfam" id="TIGR00347">
    <property type="entry name" value="bioD"/>
    <property type="match status" value="1"/>
</dbReference>
<keyword evidence="4 9" id="KW-0547">Nucleotide-binding</keyword>
<feature type="binding site" evidence="9">
    <location>
        <begin position="12"/>
        <end position="17"/>
    </location>
    <ligand>
        <name>ATP</name>
        <dbReference type="ChEBI" id="CHEBI:30616"/>
    </ligand>
</feature>
<feature type="active site" evidence="9">
    <location>
        <position position="37"/>
    </location>
</feature>
<gene>
    <name evidence="10" type="primary">bioD1</name>
    <name evidence="9" type="synonym">bioD</name>
    <name evidence="10" type="ORF">KOR42_18210</name>
</gene>